<gene>
    <name evidence="2" type="ORF">SAMN05661093_08723</name>
</gene>
<evidence type="ECO:0000313" key="2">
    <source>
        <dbReference type="EMBL" id="SMD24699.1"/>
    </source>
</evidence>
<evidence type="ECO:0000256" key="1">
    <source>
        <dbReference type="SAM" id="MobiDB-lite"/>
    </source>
</evidence>
<name>A0A1W2FRV4_KIBAR</name>
<proteinExistence type="predicted"/>
<organism evidence="2 3">
    <name type="scientific">Kibdelosporangium aridum</name>
    <dbReference type="NCBI Taxonomy" id="2030"/>
    <lineage>
        <taxon>Bacteria</taxon>
        <taxon>Bacillati</taxon>
        <taxon>Actinomycetota</taxon>
        <taxon>Actinomycetes</taxon>
        <taxon>Pseudonocardiales</taxon>
        <taxon>Pseudonocardiaceae</taxon>
        <taxon>Kibdelosporangium</taxon>
    </lineage>
</organism>
<feature type="region of interest" description="Disordered" evidence="1">
    <location>
        <begin position="224"/>
        <end position="266"/>
    </location>
</feature>
<feature type="compositionally biased region" description="Polar residues" evidence="1">
    <location>
        <begin position="198"/>
        <end position="212"/>
    </location>
</feature>
<dbReference type="Proteomes" id="UP000192674">
    <property type="component" value="Unassembled WGS sequence"/>
</dbReference>
<protein>
    <submittedName>
        <fullName evidence="2">Uncharacterized protein</fullName>
    </submittedName>
</protein>
<feature type="compositionally biased region" description="Basic residues" evidence="1">
    <location>
        <begin position="253"/>
        <end position="266"/>
    </location>
</feature>
<sequence length="266" mass="30918">MKLVANERVVESENEHCRHRTQRRRTDQTGENSCQHKQTSADEPAPSWLYLTVSHDKWRATDSERAKLPRLLVNGRACSYAAPWFRATGRTQPTDRDHHINLAFRPIPVARRGERTTLQPLRAWRQTRRRSLWEARLPPNVLGELPLRNRCPRRSRGSSERWNNSSDQHNGDNSHNEQQPTPSRELLSSFHDSPLPNTPWQETSPSQENLRSQGVIRLACSGYRREARAPPTRASRPPPPVSRACRSVQRAGEHRRRHPERCLHRH</sequence>
<accession>A0A1W2FRV4</accession>
<dbReference type="AlphaFoldDB" id="A0A1W2FRV4"/>
<reference evidence="2 3" key="1">
    <citation type="submission" date="2017-04" db="EMBL/GenBank/DDBJ databases">
        <authorList>
            <person name="Afonso C.L."/>
            <person name="Miller P.J."/>
            <person name="Scott M.A."/>
            <person name="Spackman E."/>
            <person name="Goraichik I."/>
            <person name="Dimitrov K.M."/>
            <person name="Suarez D.L."/>
            <person name="Swayne D.E."/>
        </authorList>
    </citation>
    <scope>NUCLEOTIDE SEQUENCE [LARGE SCALE GENOMIC DNA]</scope>
    <source>
        <strain evidence="2 3">DSM 43828</strain>
    </source>
</reference>
<dbReference type="EMBL" id="FWXV01000010">
    <property type="protein sequence ID" value="SMD24699.1"/>
    <property type="molecule type" value="Genomic_DNA"/>
</dbReference>
<feature type="region of interest" description="Disordered" evidence="1">
    <location>
        <begin position="1"/>
        <end position="41"/>
    </location>
</feature>
<feature type="region of interest" description="Disordered" evidence="1">
    <location>
        <begin position="144"/>
        <end position="212"/>
    </location>
</feature>
<keyword evidence="3" id="KW-1185">Reference proteome</keyword>
<evidence type="ECO:0000313" key="3">
    <source>
        <dbReference type="Proteomes" id="UP000192674"/>
    </source>
</evidence>